<accession>A0AAV3Y4Z9</accession>
<comment type="caution">
    <text evidence="1">The sequence shown here is derived from an EMBL/GenBank/DDBJ whole genome shotgun (WGS) entry which is preliminary data.</text>
</comment>
<sequence>MFTTLDLPPLQRRATRIIQTSVFICCNHLVFFGEVAGIHRYHFSNMDLALNSFGVNQDTMQDEYMKWLVTQTACCLSQETKMSFLSLQKSVDIFLPFIGDLKFSPIWILLIDKITTTCCSSEASNLFQKVDQEIFNNILKGDQLSLSVLLHLWQTNLPSLEFFVLHLLHHIIQESPSNPQHQQLSSNILKRSLLVRAVHHEPLIYCAVQCMLNSLLEYPELATAVQSILKALAMEKRNSLLLS</sequence>
<evidence type="ECO:0000313" key="1">
    <source>
        <dbReference type="EMBL" id="GFN77257.1"/>
    </source>
</evidence>
<organism evidence="1 2">
    <name type="scientific">Plakobranchus ocellatus</name>
    <dbReference type="NCBI Taxonomy" id="259542"/>
    <lineage>
        <taxon>Eukaryota</taxon>
        <taxon>Metazoa</taxon>
        <taxon>Spiralia</taxon>
        <taxon>Lophotrochozoa</taxon>
        <taxon>Mollusca</taxon>
        <taxon>Gastropoda</taxon>
        <taxon>Heterobranchia</taxon>
        <taxon>Euthyneura</taxon>
        <taxon>Panpulmonata</taxon>
        <taxon>Sacoglossa</taxon>
        <taxon>Placobranchoidea</taxon>
        <taxon>Plakobranchidae</taxon>
        <taxon>Plakobranchus</taxon>
    </lineage>
</organism>
<name>A0AAV3Y4Z9_9GAST</name>
<dbReference type="AlphaFoldDB" id="A0AAV3Y4Z9"/>
<gene>
    <name evidence="1" type="ORF">PoB_000376300</name>
</gene>
<dbReference type="Pfam" id="PF02106">
    <property type="entry name" value="Fanconi_C"/>
    <property type="match status" value="1"/>
</dbReference>
<evidence type="ECO:0000313" key="2">
    <source>
        <dbReference type="Proteomes" id="UP000735302"/>
    </source>
</evidence>
<dbReference type="GO" id="GO:0036297">
    <property type="term" value="P:interstrand cross-link repair"/>
    <property type="evidence" value="ECO:0007669"/>
    <property type="project" value="InterPro"/>
</dbReference>
<dbReference type="Proteomes" id="UP000735302">
    <property type="component" value="Unassembled WGS sequence"/>
</dbReference>
<dbReference type="EMBL" id="BLXT01000468">
    <property type="protein sequence ID" value="GFN77257.1"/>
    <property type="molecule type" value="Genomic_DNA"/>
</dbReference>
<dbReference type="GO" id="GO:0043240">
    <property type="term" value="C:Fanconi anaemia nuclear complex"/>
    <property type="evidence" value="ECO:0007669"/>
    <property type="project" value="InterPro"/>
</dbReference>
<proteinExistence type="predicted"/>
<protein>
    <submittedName>
        <fullName evidence="1">Uncharacterized protein</fullName>
    </submittedName>
</protein>
<dbReference type="InterPro" id="IPR000686">
    <property type="entry name" value="FANCC"/>
</dbReference>
<keyword evidence="2" id="KW-1185">Reference proteome</keyword>
<reference evidence="1 2" key="1">
    <citation type="journal article" date="2021" name="Elife">
        <title>Chloroplast acquisition without the gene transfer in kleptoplastic sea slugs, Plakobranchus ocellatus.</title>
        <authorList>
            <person name="Maeda T."/>
            <person name="Takahashi S."/>
            <person name="Yoshida T."/>
            <person name="Shimamura S."/>
            <person name="Takaki Y."/>
            <person name="Nagai Y."/>
            <person name="Toyoda A."/>
            <person name="Suzuki Y."/>
            <person name="Arimoto A."/>
            <person name="Ishii H."/>
            <person name="Satoh N."/>
            <person name="Nishiyama T."/>
            <person name="Hasebe M."/>
            <person name="Maruyama T."/>
            <person name="Minagawa J."/>
            <person name="Obokata J."/>
            <person name="Shigenobu S."/>
        </authorList>
    </citation>
    <scope>NUCLEOTIDE SEQUENCE [LARGE SCALE GENOMIC DNA]</scope>
</reference>